<reference evidence="1" key="1">
    <citation type="journal article" date="2014" name="Int. J. Syst. Evol. Microbiol.">
        <title>Complete genome of a new Firmicutes species belonging to the dominant human colonic microbiota ('Ruminococcus bicirculans') reveals two chromosomes and a selective capacity to utilize plant glucans.</title>
        <authorList>
            <consortium name="NISC Comparative Sequencing Program"/>
            <person name="Wegmann U."/>
            <person name="Louis P."/>
            <person name="Goesmann A."/>
            <person name="Henrissat B."/>
            <person name="Duncan S.H."/>
            <person name="Flint H.J."/>
        </authorList>
    </citation>
    <scope>NUCLEOTIDE SEQUENCE</scope>
    <source>
        <strain evidence="1">NBRC 108219</strain>
    </source>
</reference>
<sequence length="66" mass="6949">MAQTLDAPDPVALATRIRVLNPDMARHLLTALLRPSGANGVVARLSDTQIVELMPAASRCIGQALS</sequence>
<comment type="caution">
    <text evidence="1">The sequence shown here is derived from an EMBL/GenBank/DDBJ whole genome shotgun (WGS) entry which is preliminary data.</text>
</comment>
<organism evidence="1 2">
    <name type="scientific">Algimonas ampicilliniresistens</name>
    <dbReference type="NCBI Taxonomy" id="1298735"/>
    <lineage>
        <taxon>Bacteria</taxon>
        <taxon>Pseudomonadati</taxon>
        <taxon>Pseudomonadota</taxon>
        <taxon>Alphaproteobacteria</taxon>
        <taxon>Maricaulales</taxon>
        <taxon>Robiginitomaculaceae</taxon>
        <taxon>Algimonas</taxon>
    </lineage>
</organism>
<evidence type="ECO:0000313" key="1">
    <source>
        <dbReference type="EMBL" id="GLQ22768.1"/>
    </source>
</evidence>
<name>A0ABQ5V5M5_9PROT</name>
<keyword evidence="2" id="KW-1185">Reference proteome</keyword>
<protein>
    <recommendedName>
        <fullName evidence="3">Magnesium transporter MgtE intracellular domain-containing protein</fullName>
    </recommendedName>
</protein>
<accession>A0ABQ5V5M5</accession>
<dbReference type="Proteomes" id="UP001161391">
    <property type="component" value="Unassembled WGS sequence"/>
</dbReference>
<reference evidence="1" key="2">
    <citation type="submission" date="2023-01" db="EMBL/GenBank/DDBJ databases">
        <title>Draft genome sequence of Algimonas ampicilliniresistens strain NBRC 108219.</title>
        <authorList>
            <person name="Sun Q."/>
            <person name="Mori K."/>
        </authorList>
    </citation>
    <scope>NUCLEOTIDE SEQUENCE</scope>
    <source>
        <strain evidence="1">NBRC 108219</strain>
    </source>
</reference>
<evidence type="ECO:0008006" key="3">
    <source>
        <dbReference type="Google" id="ProtNLM"/>
    </source>
</evidence>
<gene>
    <name evidence="1" type="ORF">GCM10007853_06420</name>
</gene>
<dbReference type="EMBL" id="BSNK01000001">
    <property type="protein sequence ID" value="GLQ22768.1"/>
    <property type="molecule type" value="Genomic_DNA"/>
</dbReference>
<evidence type="ECO:0000313" key="2">
    <source>
        <dbReference type="Proteomes" id="UP001161391"/>
    </source>
</evidence>
<proteinExistence type="predicted"/>